<reference evidence="3 4" key="1">
    <citation type="submission" date="2019-02" db="EMBL/GenBank/DDBJ databases">
        <title>Bacterial novel species isolated from soil.</title>
        <authorList>
            <person name="Jung H.-Y."/>
        </authorList>
    </citation>
    <scope>NUCLEOTIDE SEQUENCE [LARGE SCALE GENOMIC DNA]</scope>
    <source>
        <strain evidence="3 4">1-3-3-3</strain>
    </source>
</reference>
<proteinExistence type="predicted"/>
<comment type="caution">
    <text evidence="3">The sequence shown here is derived from an EMBL/GenBank/DDBJ whole genome shotgun (WGS) entry which is preliminary data.</text>
</comment>
<feature type="domain" description="PH" evidence="2">
    <location>
        <begin position="37"/>
        <end position="180"/>
    </location>
</feature>
<dbReference type="Proteomes" id="UP000294155">
    <property type="component" value="Unassembled WGS sequence"/>
</dbReference>
<name>A0A4Q5LF87_9BACT</name>
<dbReference type="Pfam" id="PF26566">
    <property type="entry name" value="PH_40"/>
    <property type="match status" value="1"/>
</dbReference>
<sequence length="197" mass="22981">MKLLPFLRPLLEISGAVLVIVFGLRLITSFFTKASRVYRPTFLRQFYLLFWPLLCLGVGLPFLASFFLFGALSTYELVLLTALAAVVLGFSVPALLLHAQYYIRNLHTALVFEPKKNVFEVYQNRQLVPFRQRDLLRVEWVTCVSPRLFWSNYNFLRLHLRDGRVLTLTALLTNLEPVADFLRNSNVEHQQRWLCFL</sequence>
<keyword evidence="1" id="KW-1133">Transmembrane helix</keyword>
<keyword evidence="4" id="KW-1185">Reference proteome</keyword>
<dbReference type="RefSeq" id="WP_129919445.1">
    <property type="nucleotide sequence ID" value="NZ_SEWE01000003.1"/>
</dbReference>
<dbReference type="OrthoDB" id="884048at2"/>
<evidence type="ECO:0000256" key="1">
    <source>
        <dbReference type="SAM" id="Phobius"/>
    </source>
</evidence>
<evidence type="ECO:0000313" key="3">
    <source>
        <dbReference type="EMBL" id="RYU83731.1"/>
    </source>
</evidence>
<keyword evidence="1" id="KW-0812">Transmembrane</keyword>
<dbReference type="AlphaFoldDB" id="A0A4Q5LF87"/>
<organism evidence="3 4">
    <name type="scientific">Hymenobacter persicinus</name>
    <dbReference type="NCBI Taxonomy" id="2025506"/>
    <lineage>
        <taxon>Bacteria</taxon>
        <taxon>Pseudomonadati</taxon>
        <taxon>Bacteroidota</taxon>
        <taxon>Cytophagia</taxon>
        <taxon>Cytophagales</taxon>
        <taxon>Hymenobacteraceae</taxon>
        <taxon>Hymenobacter</taxon>
    </lineage>
</organism>
<protein>
    <recommendedName>
        <fullName evidence="2">PH domain-containing protein</fullName>
    </recommendedName>
</protein>
<feature type="transmembrane region" description="Helical" evidence="1">
    <location>
        <begin position="6"/>
        <end position="27"/>
    </location>
</feature>
<evidence type="ECO:0000313" key="4">
    <source>
        <dbReference type="Proteomes" id="UP000294155"/>
    </source>
</evidence>
<evidence type="ECO:0000259" key="2">
    <source>
        <dbReference type="Pfam" id="PF26566"/>
    </source>
</evidence>
<keyword evidence="1" id="KW-0472">Membrane</keyword>
<feature type="transmembrane region" description="Helical" evidence="1">
    <location>
        <begin position="77"/>
        <end position="97"/>
    </location>
</feature>
<dbReference type="InterPro" id="IPR058916">
    <property type="entry name" value="PH_40"/>
</dbReference>
<accession>A0A4Q5LF87</accession>
<feature type="transmembrane region" description="Helical" evidence="1">
    <location>
        <begin position="48"/>
        <end position="71"/>
    </location>
</feature>
<dbReference type="EMBL" id="SEWE01000003">
    <property type="protein sequence ID" value="RYU83731.1"/>
    <property type="molecule type" value="Genomic_DNA"/>
</dbReference>
<gene>
    <name evidence="3" type="ORF">EWM57_01945</name>
</gene>